<evidence type="ECO:0000313" key="3">
    <source>
        <dbReference type="Proteomes" id="UP000735302"/>
    </source>
</evidence>
<evidence type="ECO:0000313" key="2">
    <source>
        <dbReference type="EMBL" id="GFO29893.1"/>
    </source>
</evidence>
<dbReference type="AlphaFoldDB" id="A0AAV4CFY1"/>
<keyword evidence="3" id="KW-1185">Reference proteome</keyword>
<feature type="region of interest" description="Disordered" evidence="1">
    <location>
        <begin position="176"/>
        <end position="197"/>
    </location>
</feature>
<feature type="region of interest" description="Disordered" evidence="1">
    <location>
        <begin position="106"/>
        <end position="152"/>
    </location>
</feature>
<comment type="caution">
    <text evidence="2">The sequence shown here is derived from an EMBL/GenBank/DDBJ whole genome shotgun (WGS) entry which is preliminary data.</text>
</comment>
<feature type="compositionally biased region" description="Low complexity" evidence="1">
    <location>
        <begin position="135"/>
        <end position="149"/>
    </location>
</feature>
<accession>A0AAV4CFY1</accession>
<reference evidence="2 3" key="1">
    <citation type="journal article" date="2021" name="Elife">
        <title>Chloroplast acquisition without the gene transfer in kleptoplastic sea slugs, Plakobranchus ocellatus.</title>
        <authorList>
            <person name="Maeda T."/>
            <person name="Takahashi S."/>
            <person name="Yoshida T."/>
            <person name="Shimamura S."/>
            <person name="Takaki Y."/>
            <person name="Nagai Y."/>
            <person name="Toyoda A."/>
            <person name="Suzuki Y."/>
            <person name="Arimoto A."/>
            <person name="Ishii H."/>
            <person name="Satoh N."/>
            <person name="Nishiyama T."/>
            <person name="Hasebe M."/>
            <person name="Maruyama T."/>
            <person name="Minagawa J."/>
            <person name="Obokata J."/>
            <person name="Shigenobu S."/>
        </authorList>
    </citation>
    <scope>NUCLEOTIDE SEQUENCE [LARGE SCALE GENOMIC DNA]</scope>
</reference>
<dbReference type="Proteomes" id="UP000735302">
    <property type="component" value="Unassembled WGS sequence"/>
</dbReference>
<evidence type="ECO:0000256" key="1">
    <source>
        <dbReference type="SAM" id="MobiDB-lite"/>
    </source>
</evidence>
<name>A0AAV4CFY1_9GAST</name>
<dbReference type="EMBL" id="BLXT01006199">
    <property type="protein sequence ID" value="GFO29893.1"/>
    <property type="molecule type" value="Genomic_DNA"/>
</dbReference>
<protein>
    <submittedName>
        <fullName evidence="2">Uncharacterized protein</fullName>
    </submittedName>
</protein>
<gene>
    <name evidence="2" type="ORF">PoB_005639800</name>
</gene>
<proteinExistence type="predicted"/>
<organism evidence="2 3">
    <name type="scientific">Plakobranchus ocellatus</name>
    <dbReference type="NCBI Taxonomy" id="259542"/>
    <lineage>
        <taxon>Eukaryota</taxon>
        <taxon>Metazoa</taxon>
        <taxon>Spiralia</taxon>
        <taxon>Lophotrochozoa</taxon>
        <taxon>Mollusca</taxon>
        <taxon>Gastropoda</taxon>
        <taxon>Heterobranchia</taxon>
        <taxon>Euthyneura</taxon>
        <taxon>Panpulmonata</taxon>
        <taxon>Sacoglossa</taxon>
        <taxon>Placobranchoidea</taxon>
        <taxon>Plakobranchidae</taxon>
        <taxon>Plakobranchus</taxon>
    </lineage>
</organism>
<sequence>MGSSVPGEARRGIGQINRSAFINHHSKWKLSFLVTFAKIQLLAKYHCVFGSSSFLPSDLETSFTMPCHSGSLVLLLTVLLTVAMETHALYFTACWGWGPSCSRHEVPRPVKPPQRKAPASLARTAVLKDSRKDQSSPSSSLSSSSSSSSGVQRGALYGPLRVRGFPSIVTSGGWEPGFMGKRNSPNHKGGPSGAASPRDRRLLKLLQCLVGGGVGSTVACESALRSAGTLLSRVRAPPGALA</sequence>